<dbReference type="PANTHER" id="PTHR46103">
    <property type="entry name" value="RRNA METHYLTRANSFERASE 1, MITOCHONDRIAL"/>
    <property type="match status" value="1"/>
</dbReference>
<comment type="caution">
    <text evidence="11">The sequence shown here is derived from an EMBL/GenBank/DDBJ whole genome shotgun (WGS) entry which is preliminary data.</text>
</comment>
<dbReference type="Gene3D" id="3.30.1330.30">
    <property type="match status" value="1"/>
</dbReference>
<reference evidence="11 12" key="1">
    <citation type="submission" date="2023-08" db="EMBL/GenBank/DDBJ databases">
        <title>Black Yeasts Isolated from many extreme environments.</title>
        <authorList>
            <person name="Coleine C."/>
            <person name="Stajich J.E."/>
            <person name="Selbmann L."/>
        </authorList>
    </citation>
    <scope>NUCLEOTIDE SEQUENCE [LARGE SCALE GENOMIC DNA]</scope>
    <source>
        <strain evidence="11 12">CCFEE 5885</strain>
    </source>
</reference>
<keyword evidence="12" id="KW-1185">Reference proteome</keyword>
<evidence type="ECO:0000256" key="9">
    <source>
        <dbReference type="ARBA" id="ARBA00034881"/>
    </source>
</evidence>
<dbReference type="InterPro" id="IPR013123">
    <property type="entry name" value="SpoU_subst-bd"/>
</dbReference>
<evidence type="ECO:0000256" key="5">
    <source>
        <dbReference type="ARBA" id="ARBA00022679"/>
    </source>
</evidence>
<dbReference type="SUPFAM" id="SSF55315">
    <property type="entry name" value="L30e-like"/>
    <property type="match status" value="1"/>
</dbReference>
<sequence>MLPLCPATRRCSNYAHHHAVLISPVWHRNASLTGAISGGVRKAAAALKSAEKRRVRDGQLGFWEVKDPEKRAQAQDNVRRLRQQDFERKKDLEWLSSDTTLPTEPEAVPKYTMGRTQDWSSKAELRASNEVLRKVRSAQTTTALAKGMLVEAPKAMPYSEAASEFLYGTFAVLAALQAKKRKFYKLYIWCGEDGNLSDNDAKTTEVVREAKAAKVPIIRVAGSWDKLLDRMSDKRPHNGLVLEAAAITTLSAKYLDKVESIKSQLLVKLNHMSPSEKQDLGLAVSANTIELPLDLRKGRRFPFLLWLDKVTDTGNMGAIFRSAYFLGVDAIILPRHGTAPLTAVTIKNSAGAAEHVPILNIDNELSFMERSQENGWLFVASASATSESTVARSMKKATVEQRPNQVLKHHPLVLMMGNEGEGLRPFLQKQADFTVSIAGARSDGLIDSLNVSVAAALLAQRFLAPYISGASNGD</sequence>
<evidence type="ECO:0000256" key="6">
    <source>
        <dbReference type="ARBA" id="ARBA00022691"/>
    </source>
</evidence>
<dbReference type="NCBIfam" id="TIGR00186">
    <property type="entry name" value="rRNA_methyl_3"/>
    <property type="match status" value="1"/>
</dbReference>
<dbReference type="Gene3D" id="3.40.1280.10">
    <property type="match status" value="1"/>
</dbReference>
<dbReference type="InterPro" id="IPR001537">
    <property type="entry name" value="SpoU_MeTrfase"/>
</dbReference>
<protein>
    <recommendedName>
        <fullName evidence="9">rRNA methyltransferase 1, mitochondrial</fullName>
    </recommendedName>
</protein>
<evidence type="ECO:0000256" key="2">
    <source>
        <dbReference type="ARBA" id="ARBA00007228"/>
    </source>
</evidence>
<dbReference type="InterPro" id="IPR029026">
    <property type="entry name" value="tRNA_m1G_MTases_N"/>
</dbReference>
<keyword evidence="8" id="KW-0496">Mitochondrion</keyword>
<dbReference type="SMART" id="SM00967">
    <property type="entry name" value="SpoU_sub_bind"/>
    <property type="match status" value="1"/>
</dbReference>
<keyword evidence="5" id="KW-0808">Transferase</keyword>
<comment type="similarity">
    <text evidence="2">Belongs to the class IV-like SAM-binding methyltransferase superfamily. RNA methyltransferase TrmH family.</text>
</comment>
<evidence type="ECO:0000256" key="1">
    <source>
        <dbReference type="ARBA" id="ARBA00004173"/>
    </source>
</evidence>
<evidence type="ECO:0000313" key="12">
    <source>
        <dbReference type="Proteomes" id="UP001345013"/>
    </source>
</evidence>
<dbReference type="InterPro" id="IPR029028">
    <property type="entry name" value="Alpha/beta_knot_MTases"/>
</dbReference>
<comment type="subcellular location">
    <subcellularLocation>
        <location evidence="1">Mitochondrion</location>
    </subcellularLocation>
</comment>
<dbReference type="EMBL" id="JAVRRG010000010">
    <property type="protein sequence ID" value="KAK5099516.1"/>
    <property type="molecule type" value="Genomic_DNA"/>
</dbReference>
<evidence type="ECO:0000259" key="10">
    <source>
        <dbReference type="SMART" id="SM00967"/>
    </source>
</evidence>
<dbReference type="SUPFAM" id="SSF75217">
    <property type="entry name" value="alpha/beta knot"/>
    <property type="match status" value="1"/>
</dbReference>
<keyword evidence="3" id="KW-0698">rRNA processing</keyword>
<evidence type="ECO:0000256" key="4">
    <source>
        <dbReference type="ARBA" id="ARBA00022603"/>
    </source>
</evidence>
<dbReference type="InterPro" id="IPR029064">
    <property type="entry name" value="Ribosomal_eL30-like_sf"/>
</dbReference>
<proteinExistence type="inferred from homology"/>
<evidence type="ECO:0000256" key="8">
    <source>
        <dbReference type="ARBA" id="ARBA00023128"/>
    </source>
</evidence>
<dbReference type="CDD" id="cd18105">
    <property type="entry name" value="SpoU-like_MRM1"/>
    <property type="match status" value="1"/>
</dbReference>
<keyword evidence="4" id="KW-0489">Methyltransferase</keyword>
<dbReference type="Pfam" id="PF08032">
    <property type="entry name" value="SpoU_sub_bind"/>
    <property type="match status" value="1"/>
</dbReference>
<dbReference type="InterPro" id="IPR047182">
    <property type="entry name" value="MRM1"/>
</dbReference>
<dbReference type="Proteomes" id="UP001345013">
    <property type="component" value="Unassembled WGS sequence"/>
</dbReference>
<name>A0ABR0KLW4_9EURO</name>
<dbReference type="PANTHER" id="PTHR46103:SF1">
    <property type="entry name" value="RRNA METHYLTRANSFERASE 1, MITOCHONDRIAL"/>
    <property type="match status" value="1"/>
</dbReference>
<organism evidence="11 12">
    <name type="scientific">Lithohypha guttulata</name>
    <dbReference type="NCBI Taxonomy" id="1690604"/>
    <lineage>
        <taxon>Eukaryota</taxon>
        <taxon>Fungi</taxon>
        <taxon>Dikarya</taxon>
        <taxon>Ascomycota</taxon>
        <taxon>Pezizomycotina</taxon>
        <taxon>Eurotiomycetes</taxon>
        <taxon>Chaetothyriomycetidae</taxon>
        <taxon>Chaetothyriales</taxon>
        <taxon>Trichomeriaceae</taxon>
        <taxon>Lithohypha</taxon>
    </lineage>
</organism>
<accession>A0ABR0KLW4</accession>
<dbReference type="InterPro" id="IPR047261">
    <property type="entry name" value="MRM1_MeTrfase_dom"/>
</dbReference>
<keyword evidence="6" id="KW-0949">S-adenosyl-L-methionine</keyword>
<gene>
    <name evidence="11" type="ORF">LTR24_001414</name>
</gene>
<evidence type="ECO:0000313" key="11">
    <source>
        <dbReference type="EMBL" id="KAK5099516.1"/>
    </source>
</evidence>
<dbReference type="InterPro" id="IPR004441">
    <property type="entry name" value="rRNA_MeTrfase_TrmH"/>
</dbReference>
<dbReference type="Pfam" id="PF00588">
    <property type="entry name" value="SpoU_methylase"/>
    <property type="match status" value="1"/>
</dbReference>
<evidence type="ECO:0000256" key="7">
    <source>
        <dbReference type="ARBA" id="ARBA00022946"/>
    </source>
</evidence>
<feature type="domain" description="RNA 2-O ribose methyltransferase substrate binding" evidence="10">
    <location>
        <begin position="165"/>
        <end position="250"/>
    </location>
</feature>
<evidence type="ECO:0000256" key="3">
    <source>
        <dbReference type="ARBA" id="ARBA00022552"/>
    </source>
</evidence>
<keyword evidence="7" id="KW-0809">Transit peptide</keyword>